<protein>
    <submittedName>
        <fullName evidence="3">Uncharacterized protein</fullName>
    </submittedName>
</protein>
<evidence type="ECO:0000313" key="4">
    <source>
        <dbReference type="Proteomes" id="UP000294558"/>
    </source>
</evidence>
<feature type="transmembrane region" description="Helical" evidence="2">
    <location>
        <begin position="12"/>
        <end position="30"/>
    </location>
</feature>
<keyword evidence="2" id="KW-0812">Transmembrane</keyword>
<reference evidence="3 4" key="1">
    <citation type="submission" date="2019-03" db="EMBL/GenBank/DDBJ databases">
        <title>Sequencing the genomes of 1000 actinobacteria strains.</title>
        <authorList>
            <person name="Klenk H.-P."/>
        </authorList>
    </citation>
    <scope>NUCLEOTIDE SEQUENCE [LARGE SCALE GENOMIC DNA]</scope>
    <source>
        <strain evidence="3 4">DSM 18936</strain>
    </source>
</reference>
<feature type="compositionally biased region" description="Pro residues" evidence="1">
    <location>
        <begin position="162"/>
        <end position="171"/>
    </location>
</feature>
<name>A0A4R7HXC0_9ACTN</name>
<dbReference type="AlphaFoldDB" id="A0A4R7HXC0"/>
<dbReference type="OrthoDB" id="9925867at2"/>
<comment type="caution">
    <text evidence="3">The sequence shown here is derived from an EMBL/GenBank/DDBJ whole genome shotgun (WGS) entry which is preliminary data.</text>
</comment>
<feature type="transmembrane region" description="Helical" evidence="2">
    <location>
        <begin position="112"/>
        <end position="132"/>
    </location>
</feature>
<keyword evidence="2" id="KW-0472">Membrane</keyword>
<evidence type="ECO:0000313" key="3">
    <source>
        <dbReference type="EMBL" id="TDT15380.1"/>
    </source>
</evidence>
<accession>A0A4R7HXC0</accession>
<dbReference type="RefSeq" id="WP_133867836.1">
    <property type="nucleotide sequence ID" value="NZ_SOAU01000001.1"/>
</dbReference>
<feature type="region of interest" description="Disordered" evidence="1">
    <location>
        <begin position="150"/>
        <end position="171"/>
    </location>
</feature>
<feature type="transmembrane region" description="Helical" evidence="2">
    <location>
        <begin position="80"/>
        <end position="100"/>
    </location>
</feature>
<evidence type="ECO:0000256" key="1">
    <source>
        <dbReference type="SAM" id="MobiDB-lite"/>
    </source>
</evidence>
<feature type="transmembrane region" description="Helical" evidence="2">
    <location>
        <begin position="50"/>
        <end position="68"/>
    </location>
</feature>
<keyword evidence="4" id="KW-1185">Reference proteome</keyword>
<proteinExistence type="predicted"/>
<dbReference type="EMBL" id="SOAU01000001">
    <property type="protein sequence ID" value="TDT15380.1"/>
    <property type="molecule type" value="Genomic_DNA"/>
</dbReference>
<gene>
    <name evidence="3" type="ORF">BDK89_0950</name>
</gene>
<keyword evidence="2" id="KW-1133">Transmembrane helix</keyword>
<organism evidence="3 4">
    <name type="scientific">Ilumatobacter fluminis</name>
    <dbReference type="NCBI Taxonomy" id="467091"/>
    <lineage>
        <taxon>Bacteria</taxon>
        <taxon>Bacillati</taxon>
        <taxon>Actinomycetota</taxon>
        <taxon>Acidimicrobiia</taxon>
        <taxon>Acidimicrobiales</taxon>
        <taxon>Ilumatobacteraceae</taxon>
        <taxon>Ilumatobacter</taxon>
    </lineage>
</organism>
<dbReference type="Proteomes" id="UP000294558">
    <property type="component" value="Unassembled WGS sequence"/>
</dbReference>
<sequence>MDFSKFKTNDWLIIGGGAGMIVFGLFFDWAKIESFGFSASDGNAFDWFRGWFSLILVVGAAVVTVLRVMEKLDDKLPWPIILIAATGLASLLMLFLIVTGPDKEGVDLGRAIGLWLSAISTFVATAGAVMSFTAAGGDLKDLTDPNKLKSAFDNDGDAAGEMPPPPPPAGS</sequence>
<evidence type="ECO:0000256" key="2">
    <source>
        <dbReference type="SAM" id="Phobius"/>
    </source>
</evidence>